<dbReference type="HOGENOM" id="CLU_041456_2_0_1"/>
<dbReference type="Gene3D" id="2.60.120.620">
    <property type="entry name" value="q2cbj1_9rhob like domain"/>
    <property type="match status" value="1"/>
</dbReference>
<evidence type="ECO:0000259" key="6">
    <source>
        <dbReference type="PROSITE" id="PS51471"/>
    </source>
</evidence>
<dbReference type="InterPro" id="IPR005123">
    <property type="entry name" value="Oxoglu/Fe-dep_dioxygenase_dom"/>
</dbReference>
<dbReference type="PaxDb" id="55529-EKX46598"/>
<gene>
    <name evidence="7" type="ORF">GUITHDRAFT_70416</name>
</gene>
<reference evidence="7" key="1">
    <citation type="journal article" date="2012" name="Nature">
        <title>Algal genomes reveal evolutionary mosaicism and the fate of nucleomorphs.</title>
        <authorList>
            <consortium name="DOE Joint Genome Institute"/>
            <person name="Curtis B.A."/>
            <person name="Tanifuji G."/>
            <person name="Burki F."/>
            <person name="Gruber A."/>
            <person name="Irimia M."/>
            <person name="Maruyama S."/>
            <person name="Arias M.C."/>
            <person name="Ball S.G."/>
            <person name="Gile G.H."/>
            <person name="Hirakawa Y."/>
            <person name="Hopkins J.F."/>
            <person name="Kuo A."/>
            <person name="Rensing S.A."/>
            <person name="Schmutz J."/>
            <person name="Symeonidi A."/>
            <person name="Elias M."/>
            <person name="Eveleigh R.J."/>
            <person name="Herman E.K."/>
            <person name="Klute M.J."/>
            <person name="Nakayama T."/>
            <person name="Obornik M."/>
            <person name="Reyes-Prieto A."/>
            <person name="Armbrust E.V."/>
            <person name="Aves S.J."/>
            <person name="Beiko R.G."/>
            <person name="Coutinho P."/>
            <person name="Dacks J.B."/>
            <person name="Durnford D.G."/>
            <person name="Fast N.M."/>
            <person name="Green B.R."/>
            <person name="Grisdale C.J."/>
            <person name="Hempel F."/>
            <person name="Henrissat B."/>
            <person name="Hoppner M.P."/>
            <person name="Ishida K."/>
            <person name="Kim E."/>
            <person name="Koreny L."/>
            <person name="Kroth P.G."/>
            <person name="Liu Y."/>
            <person name="Malik S.B."/>
            <person name="Maier U.G."/>
            <person name="McRose D."/>
            <person name="Mock T."/>
            <person name="Neilson J.A."/>
            <person name="Onodera N.T."/>
            <person name="Poole A.M."/>
            <person name="Pritham E.J."/>
            <person name="Richards T.A."/>
            <person name="Rocap G."/>
            <person name="Roy S.W."/>
            <person name="Sarai C."/>
            <person name="Schaack S."/>
            <person name="Shirato S."/>
            <person name="Slamovits C.H."/>
            <person name="Spencer D.F."/>
            <person name="Suzuki S."/>
            <person name="Worden A.Z."/>
            <person name="Zauner S."/>
            <person name="Barry K."/>
            <person name="Bell C."/>
            <person name="Bharti A.K."/>
            <person name="Crow J.A."/>
            <person name="Grimwood J."/>
            <person name="Kramer R."/>
            <person name="Lindquist E."/>
            <person name="Lucas S."/>
            <person name="Salamov A."/>
            <person name="McFadden G.I."/>
            <person name="Lane C.E."/>
            <person name="Keeling P.J."/>
            <person name="Gray M.W."/>
            <person name="Grigoriev I.V."/>
            <person name="Archibald J.M."/>
        </authorList>
    </citation>
    <scope>NUCLEOTIDE SEQUENCE</scope>
    <source>
        <strain evidence="7">CCMP2712</strain>
    </source>
</reference>
<proteinExistence type="predicted"/>
<dbReference type="OrthoDB" id="69177at2759"/>
<dbReference type="PANTHER" id="PTHR10869:SF246">
    <property type="entry name" value="TRANSMEMBRANE PROLYL 4-HYDROXYLASE"/>
    <property type="match status" value="1"/>
</dbReference>
<dbReference type="GO" id="GO:0005783">
    <property type="term" value="C:endoplasmic reticulum"/>
    <property type="evidence" value="ECO:0007669"/>
    <property type="project" value="TreeGrafter"/>
</dbReference>
<dbReference type="InterPro" id="IPR045054">
    <property type="entry name" value="P4HA-like"/>
</dbReference>
<keyword evidence="3" id="KW-0223">Dioxygenase</keyword>
<dbReference type="RefSeq" id="XP_005833578.1">
    <property type="nucleotide sequence ID" value="XM_005833521.1"/>
</dbReference>
<dbReference type="EMBL" id="JH992993">
    <property type="protein sequence ID" value="EKX46598.1"/>
    <property type="molecule type" value="Genomic_DNA"/>
</dbReference>
<dbReference type="SMART" id="SM00702">
    <property type="entry name" value="P4Hc"/>
    <property type="match status" value="1"/>
</dbReference>
<dbReference type="InterPro" id="IPR006620">
    <property type="entry name" value="Pro_4_hyd_alph"/>
</dbReference>
<name>L1JDI1_GUITC</name>
<dbReference type="PROSITE" id="PS51471">
    <property type="entry name" value="FE2OG_OXY"/>
    <property type="match status" value="1"/>
</dbReference>
<keyword evidence="2" id="KW-0479">Metal-binding</keyword>
<evidence type="ECO:0000256" key="4">
    <source>
        <dbReference type="ARBA" id="ARBA00023002"/>
    </source>
</evidence>
<dbReference type="InterPro" id="IPR044862">
    <property type="entry name" value="Pro_4_hyd_alph_FE2OG_OXY"/>
</dbReference>
<keyword evidence="4" id="KW-0560">Oxidoreductase</keyword>
<organism evidence="7">
    <name type="scientific">Guillardia theta (strain CCMP2712)</name>
    <name type="common">Cryptophyte</name>
    <dbReference type="NCBI Taxonomy" id="905079"/>
    <lineage>
        <taxon>Eukaryota</taxon>
        <taxon>Cryptophyceae</taxon>
        <taxon>Pyrenomonadales</taxon>
        <taxon>Geminigeraceae</taxon>
        <taxon>Guillardia</taxon>
    </lineage>
</organism>
<keyword evidence="5" id="KW-0408">Iron</keyword>
<dbReference type="GO" id="GO:0004656">
    <property type="term" value="F:procollagen-proline 4-dioxygenase activity"/>
    <property type="evidence" value="ECO:0007669"/>
    <property type="project" value="TreeGrafter"/>
</dbReference>
<protein>
    <recommendedName>
        <fullName evidence="6">Fe2OG dioxygenase domain-containing protein</fullName>
    </recommendedName>
</protein>
<feature type="domain" description="Fe2OG dioxygenase" evidence="6">
    <location>
        <begin position="89"/>
        <end position="210"/>
    </location>
</feature>
<feature type="non-terminal residue" evidence="7">
    <location>
        <position position="259"/>
    </location>
</feature>
<sequence length="259" mass="29548">IDGFTVNQVILQDECSRLIAETEKMGYSFWNPDSTRTDYRNADTIEIINEKFAQDLWSRIKHLVVPCVTISPGESRWSRELEGTWVAVGLNPNMLFNRYHPGGHFSPHTDGYTIIDFNTRSMYSALFYLNDCPKGGATRMMEESGDALGDHVQDSEGRHRFEDHRIRSSVSPRAGSALFFFQDTLHEGEPVGEGCMKYMIRSDILYQRDPKIFDEPNDREAYRVFREAELAEAGIHCSALRLFKECCRLSPGLAAVYGL</sequence>
<dbReference type="GO" id="GO:0031418">
    <property type="term" value="F:L-ascorbic acid binding"/>
    <property type="evidence" value="ECO:0007669"/>
    <property type="project" value="InterPro"/>
</dbReference>
<dbReference type="KEGG" id="gtt:GUITHDRAFT_70416"/>
<dbReference type="eggNOG" id="ENOG502S0DC">
    <property type="taxonomic scope" value="Eukaryota"/>
</dbReference>
<dbReference type="GeneID" id="17303402"/>
<accession>L1JDI1</accession>
<dbReference type="AlphaFoldDB" id="L1JDI1"/>
<dbReference type="GO" id="GO:0005506">
    <property type="term" value="F:iron ion binding"/>
    <property type="evidence" value="ECO:0007669"/>
    <property type="project" value="InterPro"/>
</dbReference>
<evidence type="ECO:0000256" key="5">
    <source>
        <dbReference type="ARBA" id="ARBA00023004"/>
    </source>
</evidence>
<evidence type="ECO:0000256" key="2">
    <source>
        <dbReference type="ARBA" id="ARBA00022723"/>
    </source>
</evidence>
<dbReference type="SUPFAM" id="SSF51197">
    <property type="entry name" value="Clavaminate synthase-like"/>
    <property type="match status" value="1"/>
</dbReference>
<dbReference type="PANTHER" id="PTHR10869">
    <property type="entry name" value="PROLYL 4-HYDROXYLASE ALPHA SUBUNIT"/>
    <property type="match status" value="1"/>
</dbReference>
<dbReference type="Pfam" id="PF13640">
    <property type="entry name" value="2OG-FeII_Oxy_3"/>
    <property type="match status" value="1"/>
</dbReference>
<evidence type="ECO:0000313" key="7">
    <source>
        <dbReference type="EMBL" id="EKX46598.1"/>
    </source>
</evidence>
<comment type="cofactor">
    <cofactor evidence="1">
        <name>L-ascorbate</name>
        <dbReference type="ChEBI" id="CHEBI:38290"/>
    </cofactor>
</comment>
<evidence type="ECO:0000256" key="1">
    <source>
        <dbReference type="ARBA" id="ARBA00001961"/>
    </source>
</evidence>
<evidence type="ECO:0000256" key="3">
    <source>
        <dbReference type="ARBA" id="ARBA00022964"/>
    </source>
</evidence>